<evidence type="ECO:0000313" key="2">
    <source>
        <dbReference type="EMBL" id="VDK25555.1"/>
    </source>
</evidence>
<dbReference type="AlphaFoldDB" id="A0A0M3JDG8"/>
<evidence type="ECO:0000256" key="1">
    <source>
        <dbReference type="SAM" id="MobiDB-lite"/>
    </source>
</evidence>
<keyword evidence="3" id="KW-1185">Reference proteome</keyword>
<reference evidence="4" key="1">
    <citation type="submission" date="2017-02" db="UniProtKB">
        <authorList>
            <consortium name="WormBaseParasite"/>
        </authorList>
    </citation>
    <scope>IDENTIFICATION</scope>
</reference>
<name>A0A0M3JDG8_ANISI</name>
<evidence type="ECO:0000313" key="4">
    <source>
        <dbReference type="WBParaSite" id="ASIM_0000565501-mRNA-1"/>
    </source>
</evidence>
<reference evidence="2 3" key="2">
    <citation type="submission" date="2018-11" db="EMBL/GenBank/DDBJ databases">
        <authorList>
            <consortium name="Pathogen Informatics"/>
        </authorList>
    </citation>
    <scope>NUCLEOTIDE SEQUENCE [LARGE SCALE GENOMIC DNA]</scope>
</reference>
<protein>
    <submittedName>
        <fullName evidence="4">Kinesin motor domain-containing protein</fullName>
    </submittedName>
</protein>
<feature type="compositionally biased region" description="Pro residues" evidence="1">
    <location>
        <begin position="16"/>
        <end position="27"/>
    </location>
</feature>
<dbReference type="EMBL" id="UYRR01010651">
    <property type="protein sequence ID" value="VDK25555.1"/>
    <property type="molecule type" value="Genomic_DNA"/>
</dbReference>
<gene>
    <name evidence="2" type="ORF">ASIM_LOCUS5449</name>
</gene>
<dbReference type="WBParaSite" id="ASIM_0000565501-mRNA-1">
    <property type="protein sequence ID" value="ASIM_0000565501-mRNA-1"/>
    <property type="gene ID" value="ASIM_0000565501"/>
</dbReference>
<proteinExistence type="predicted"/>
<feature type="region of interest" description="Disordered" evidence="1">
    <location>
        <begin position="1"/>
        <end position="50"/>
    </location>
</feature>
<organism evidence="4">
    <name type="scientific">Anisakis simplex</name>
    <name type="common">Herring worm</name>
    <dbReference type="NCBI Taxonomy" id="6269"/>
    <lineage>
        <taxon>Eukaryota</taxon>
        <taxon>Metazoa</taxon>
        <taxon>Ecdysozoa</taxon>
        <taxon>Nematoda</taxon>
        <taxon>Chromadorea</taxon>
        <taxon>Rhabditida</taxon>
        <taxon>Spirurina</taxon>
        <taxon>Ascaridomorpha</taxon>
        <taxon>Ascaridoidea</taxon>
        <taxon>Anisakidae</taxon>
        <taxon>Anisakis</taxon>
        <taxon>Anisakis simplex complex</taxon>
    </lineage>
</organism>
<sequence>PLPDEPPQVEKASTPVPSPLEPQPQSPESPEHEQPQQPDSDGLMGGIEEPMKLRIISMDTARTADTAAAVTDSSSIAPMPSSQTPSCGVADAELFASEDYHIEHDTAATDVTQSSVRNSFAFCFVFRSQENRFETLDRLAV</sequence>
<evidence type="ECO:0000313" key="3">
    <source>
        <dbReference type="Proteomes" id="UP000267096"/>
    </source>
</evidence>
<dbReference type="Proteomes" id="UP000267096">
    <property type="component" value="Unassembled WGS sequence"/>
</dbReference>
<accession>A0A0M3JDG8</accession>